<proteinExistence type="inferred from homology"/>
<dbReference type="OrthoDB" id="3934549at2759"/>
<feature type="transmembrane region" description="Helical" evidence="7">
    <location>
        <begin position="87"/>
        <end position="109"/>
    </location>
</feature>
<keyword evidence="4 7" id="KW-0472">Membrane</keyword>
<feature type="transmembrane region" description="Helical" evidence="7">
    <location>
        <begin position="12"/>
        <end position="34"/>
    </location>
</feature>
<gene>
    <name evidence="9" type="ORF">N7482_009082</name>
</gene>
<dbReference type="EMBL" id="JAPQKN010000007">
    <property type="protein sequence ID" value="KAJ5152604.1"/>
    <property type="molecule type" value="Genomic_DNA"/>
</dbReference>
<evidence type="ECO:0000259" key="8">
    <source>
        <dbReference type="Pfam" id="PF20684"/>
    </source>
</evidence>
<accession>A0A9W9LFD0</accession>
<evidence type="ECO:0000256" key="3">
    <source>
        <dbReference type="ARBA" id="ARBA00022989"/>
    </source>
</evidence>
<sequence length="316" mass="35023">MVTHAASSGYGMTLLVVFAFASAILLTIAIGYGIGAHQVQLTADQIIAAVKWSWFDQILGIFAIGTGKLAIVAFLHQIHGPEHRGRLIFLWTVGVSNVLINCVTIGMIMTQCSPRQKLWDDRLPGSCDGRLRNQNTAYFQGTLYPVVFFWNVRINIRVKIGLCVLMGLGIIAIPKYLRVLSETQDVTYYIAQLIAWHETEKWVVLIVGCIPPTRPLLVMIFQNIFNTHMSSSGVQTGKATKSFELQSFSNPTKQSARSRHTTPGMSILDRQDSEESILPTEDGIMKTTNISLHYESGSASREGGEHDGQVMPNERI</sequence>
<dbReference type="InterPro" id="IPR049326">
    <property type="entry name" value="Rhodopsin_dom_fungi"/>
</dbReference>
<name>A0A9W9LFD0_9EURO</name>
<keyword evidence="2 7" id="KW-0812">Transmembrane</keyword>
<keyword evidence="10" id="KW-1185">Reference proteome</keyword>
<dbReference type="Pfam" id="PF20684">
    <property type="entry name" value="Fung_rhodopsin"/>
    <property type="match status" value="1"/>
</dbReference>
<evidence type="ECO:0000256" key="5">
    <source>
        <dbReference type="ARBA" id="ARBA00038359"/>
    </source>
</evidence>
<dbReference type="Proteomes" id="UP001149163">
    <property type="component" value="Unassembled WGS sequence"/>
</dbReference>
<feature type="compositionally biased region" description="Basic and acidic residues" evidence="6">
    <location>
        <begin position="302"/>
        <end position="316"/>
    </location>
</feature>
<dbReference type="InterPro" id="IPR052337">
    <property type="entry name" value="SAT4-like"/>
</dbReference>
<feature type="domain" description="Rhodopsin" evidence="8">
    <location>
        <begin position="12"/>
        <end position="218"/>
    </location>
</feature>
<evidence type="ECO:0000256" key="4">
    <source>
        <dbReference type="ARBA" id="ARBA00023136"/>
    </source>
</evidence>
<dbReference type="RefSeq" id="XP_056538912.1">
    <property type="nucleotide sequence ID" value="XM_056691206.1"/>
</dbReference>
<comment type="caution">
    <text evidence="9">The sequence shown here is derived from an EMBL/GenBank/DDBJ whole genome shotgun (WGS) entry which is preliminary data.</text>
</comment>
<dbReference type="PANTHER" id="PTHR33048">
    <property type="entry name" value="PTH11-LIKE INTEGRAL MEMBRANE PROTEIN (AFU_ORTHOLOGUE AFUA_5G11245)"/>
    <property type="match status" value="1"/>
</dbReference>
<evidence type="ECO:0000313" key="10">
    <source>
        <dbReference type="Proteomes" id="UP001149163"/>
    </source>
</evidence>
<dbReference type="AlphaFoldDB" id="A0A9W9LFD0"/>
<protein>
    <recommendedName>
        <fullName evidence="8">Rhodopsin domain-containing protein</fullName>
    </recommendedName>
</protein>
<comment type="similarity">
    <text evidence="5">Belongs to the SAT4 family.</text>
</comment>
<organism evidence="9 10">
    <name type="scientific">Penicillium canariense</name>
    <dbReference type="NCBI Taxonomy" id="189055"/>
    <lineage>
        <taxon>Eukaryota</taxon>
        <taxon>Fungi</taxon>
        <taxon>Dikarya</taxon>
        <taxon>Ascomycota</taxon>
        <taxon>Pezizomycotina</taxon>
        <taxon>Eurotiomycetes</taxon>
        <taxon>Eurotiomycetidae</taxon>
        <taxon>Eurotiales</taxon>
        <taxon>Aspergillaceae</taxon>
        <taxon>Penicillium</taxon>
    </lineage>
</organism>
<dbReference type="PANTHER" id="PTHR33048:SF165">
    <property type="entry name" value="INTEGRAL MEMBRANE PROTEIN"/>
    <property type="match status" value="1"/>
</dbReference>
<evidence type="ECO:0000256" key="6">
    <source>
        <dbReference type="SAM" id="MobiDB-lite"/>
    </source>
</evidence>
<reference evidence="9" key="1">
    <citation type="submission" date="2022-11" db="EMBL/GenBank/DDBJ databases">
        <authorList>
            <person name="Petersen C."/>
        </authorList>
    </citation>
    <scope>NUCLEOTIDE SEQUENCE</scope>
    <source>
        <strain evidence="9">IBT 26290</strain>
    </source>
</reference>
<feature type="region of interest" description="Disordered" evidence="6">
    <location>
        <begin position="296"/>
        <end position="316"/>
    </location>
</feature>
<reference evidence="9" key="2">
    <citation type="journal article" date="2023" name="IMA Fungus">
        <title>Comparative genomic study of the Penicillium genus elucidates a diverse pangenome and 15 lateral gene transfer events.</title>
        <authorList>
            <person name="Petersen C."/>
            <person name="Sorensen T."/>
            <person name="Nielsen M.R."/>
            <person name="Sondergaard T.E."/>
            <person name="Sorensen J.L."/>
            <person name="Fitzpatrick D.A."/>
            <person name="Frisvad J.C."/>
            <person name="Nielsen K.L."/>
        </authorList>
    </citation>
    <scope>NUCLEOTIDE SEQUENCE</scope>
    <source>
        <strain evidence="9">IBT 26290</strain>
    </source>
</reference>
<evidence type="ECO:0000256" key="7">
    <source>
        <dbReference type="SAM" id="Phobius"/>
    </source>
</evidence>
<evidence type="ECO:0000256" key="1">
    <source>
        <dbReference type="ARBA" id="ARBA00004141"/>
    </source>
</evidence>
<dbReference type="GeneID" id="81430382"/>
<comment type="subcellular location">
    <subcellularLocation>
        <location evidence="1">Membrane</location>
        <topology evidence="1">Multi-pass membrane protein</topology>
    </subcellularLocation>
</comment>
<evidence type="ECO:0000313" key="9">
    <source>
        <dbReference type="EMBL" id="KAJ5152604.1"/>
    </source>
</evidence>
<keyword evidence="3 7" id="KW-1133">Transmembrane helix</keyword>
<evidence type="ECO:0000256" key="2">
    <source>
        <dbReference type="ARBA" id="ARBA00022692"/>
    </source>
</evidence>
<feature type="transmembrane region" description="Helical" evidence="7">
    <location>
        <begin position="54"/>
        <end position="75"/>
    </location>
</feature>
<dbReference type="GO" id="GO:0016020">
    <property type="term" value="C:membrane"/>
    <property type="evidence" value="ECO:0007669"/>
    <property type="project" value="UniProtKB-SubCell"/>
</dbReference>